<dbReference type="VEuPathDB" id="TriTrypDB:TcYC6_0067040"/>
<feature type="compositionally biased region" description="Basic residues" evidence="1">
    <location>
        <begin position="17"/>
        <end position="31"/>
    </location>
</feature>
<dbReference type="VEuPathDB" id="TriTrypDB:TcCL_ESM06855"/>
<evidence type="ECO:0000313" key="3">
    <source>
        <dbReference type="Proteomes" id="UP000246121"/>
    </source>
</evidence>
<dbReference type="VEuPathDB" id="TriTrypDB:TcCLB.504251.30"/>
<proteinExistence type="predicted"/>
<evidence type="ECO:0000256" key="1">
    <source>
        <dbReference type="SAM" id="MobiDB-lite"/>
    </source>
</evidence>
<gene>
    <name evidence="2" type="ORF">C4B63_60g165</name>
</gene>
<dbReference type="VEuPathDB" id="TriTrypDB:TCDM_08886"/>
<dbReference type="AlphaFoldDB" id="A0A2V2V1I0"/>
<dbReference type="VEuPathDB" id="TriTrypDB:TcG_08215"/>
<dbReference type="PANTHER" id="PTHR46063">
    <property type="entry name" value="KELCH DOMAIN-CONTAINING PROTEIN"/>
    <property type="match status" value="1"/>
</dbReference>
<dbReference type="VEuPathDB" id="TriTrypDB:Tc_MARK_4653"/>
<name>A0A2V2V1I0_TRYCR</name>
<dbReference type="EMBL" id="PRFA01000060">
    <property type="protein sequence ID" value="PWU89366.1"/>
    <property type="molecule type" value="Genomic_DNA"/>
</dbReference>
<sequence length="289" mass="33097">MGKGRDKRKKHEDPLKAVKRASRQAQKRAKGIYKGDSGDDEVKGFNNEEAPEVTLNRIRKQEGKMRTTLVEENVPAPSPRANVVFTAHPERDHELMLFGGEYWDGEKTVAYNDLYFYNIKRDFWSRLVTALNPPPRSSSQGVLYKHFLLICGGEFVSQSQSQFLHFKDVWRFDTKKFEWEELKGLKGGPRHAVDIVFVSGAVMPSYLVDFMIMHRNATILMTFGYFRIWTGRESGRLSKPRHMVSCLTRAVDIQWLSGMTRSLSMGDSPVKSLIDLKSHKQPCTMTFGA</sequence>
<accession>A0A2V2V1I0</accession>
<dbReference type="VEuPathDB" id="TriTrypDB:TcBrA4_0114550"/>
<dbReference type="Gene3D" id="2.120.10.80">
    <property type="entry name" value="Kelch-type beta propeller"/>
    <property type="match status" value="1"/>
</dbReference>
<dbReference type="Proteomes" id="UP000246121">
    <property type="component" value="Unassembled WGS sequence"/>
</dbReference>
<dbReference type="InterPro" id="IPR015915">
    <property type="entry name" value="Kelch-typ_b-propeller"/>
</dbReference>
<protein>
    <recommendedName>
        <fullName evidence="4">Kelch repeat-containing protein</fullName>
    </recommendedName>
</protein>
<dbReference type="VEuPathDB" id="TriTrypDB:TcCLB.506947.20"/>
<dbReference type="Pfam" id="PF24681">
    <property type="entry name" value="Kelch_KLHDC2_KLHL20_DRC7"/>
    <property type="match status" value="1"/>
</dbReference>
<evidence type="ECO:0008006" key="4">
    <source>
        <dbReference type="Google" id="ProtNLM"/>
    </source>
</evidence>
<dbReference type="VEuPathDB" id="TriTrypDB:C4B63_60g165"/>
<dbReference type="PANTHER" id="PTHR46063:SF1">
    <property type="entry name" value="KELCH DOMAIN-CONTAINING PROTEIN 4"/>
    <property type="match status" value="1"/>
</dbReference>
<dbReference type="SUPFAM" id="SSF117281">
    <property type="entry name" value="Kelch motif"/>
    <property type="match status" value="1"/>
</dbReference>
<dbReference type="VEuPathDB" id="TriTrypDB:C3747_6g685"/>
<reference evidence="2 3" key="1">
    <citation type="journal article" date="2018" name="Microb. Genom.">
        <title>Expanding an expanded genome: long-read sequencing of Trypanosoma cruzi.</title>
        <authorList>
            <person name="Berna L."/>
            <person name="Rodriguez M."/>
            <person name="Chiribao M.L."/>
            <person name="Parodi-Talice A."/>
            <person name="Pita S."/>
            <person name="Rijo G."/>
            <person name="Alvarez-Valin F."/>
            <person name="Robello C."/>
        </authorList>
    </citation>
    <scope>NUCLEOTIDE SEQUENCE [LARGE SCALE GENOMIC DNA]</scope>
    <source>
        <strain evidence="2 3">Dm28c</strain>
    </source>
</reference>
<dbReference type="InterPro" id="IPR052588">
    <property type="entry name" value="Kelch_domain_protein"/>
</dbReference>
<organism evidence="2 3">
    <name type="scientific">Trypanosoma cruzi</name>
    <dbReference type="NCBI Taxonomy" id="5693"/>
    <lineage>
        <taxon>Eukaryota</taxon>
        <taxon>Discoba</taxon>
        <taxon>Euglenozoa</taxon>
        <taxon>Kinetoplastea</taxon>
        <taxon>Metakinetoplastina</taxon>
        <taxon>Trypanosomatida</taxon>
        <taxon>Trypanosomatidae</taxon>
        <taxon>Trypanosoma</taxon>
        <taxon>Schizotrypanum</taxon>
    </lineage>
</organism>
<dbReference type="VEuPathDB" id="TriTrypDB:ECC02_000724"/>
<dbReference type="VEuPathDB" id="TriTrypDB:BCY84_10518"/>
<comment type="caution">
    <text evidence="2">The sequence shown here is derived from an EMBL/GenBank/DDBJ whole genome shotgun (WGS) entry which is preliminary data.</text>
</comment>
<evidence type="ECO:0000313" key="2">
    <source>
        <dbReference type="EMBL" id="PWU89366.1"/>
    </source>
</evidence>
<feature type="region of interest" description="Disordered" evidence="1">
    <location>
        <begin position="1"/>
        <end position="45"/>
    </location>
</feature>
<dbReference type="VEuPathDB" id="TriTrypDB:TCSYLVIO_001219"/>
<feature type="compositionally biased region" description="Basic residues" evidence="1">
    <location>
        <begin position="1"/>
        <end position="10"/>
    </location>
</feature>